<dbReference type="GO" id="GO:0008658">
    <property type="term" value="F:penicillin binding"/>
    <property type="evidence" value="ECO:0007669"/>
    <property type="project" value="InterPro"/>
</dbReference>
<feature type="domain" description="Penicillin-binding protein dimerisation" evidence="6">
    <location>
        <begin position="73"/>
        <end position="196"/>
    </location>
</feature>
<dbReference type="SUPFAM" id="SSF56519">
    <property type="entry name" value="Penicillin binding protein dimerisation domain"/>
    <property type="match status" value="1"/>
</dbReference>
<dbReference type="Gene3D" id="3.40.710.10">
    <property type="entry name" value="DD-peptidase/beta-lactamase superfamily"/>
    <property type="match status" value="1"/>
</dbReference>
<dbReference type="Gene3D" id="3.90.1310.10">
    <property type="entry name" value="Penicillin-binding protein 2a (Domain 2)"/>
    <property type="match status" value="1"/>
</dbReference>
<dbReference type="AlphaFoldDB" id="A0A140L896"/>
<reference evidence="7 8" key="1">
    <citation type="submission" date="2015-12" db="EMBL/GenBank/DDBJ databases">
        <title>Draft genome sequence of the thermoanaerobe Thermotalea metallivorans, an isolate from the runoff channel of the Great Artesian Basin, Australia.</title>
        <authorList>
            <person name="Patel B.K."/>
        </authorList>
    </citation>
    <scope>NUCLEOTIDE SEQUENCE [LARGE SCALE GENOMIC DNA]</scope>
    <source>
        <strain evidence="7 8">B2-1</strain>
    </source>
</reference>
<protein>
    <submittedName>
        <fullName evidence="7">Stage V sporulation protein D</fullName>
    </submittedName>
</protein>
<proteinExistence type="inferred from homology"/>
<dbReference type="Proteomes" id="UP000070456">
    <property type="component" value="Unassembled WGS sequence"/>
</dbReference>
<evidence type="ECO:0000313" key="8">
    <source>
        <dbReference type="Proteomes" id="UP000070456"/>
    </source>
</evidence>
<dbReference type="InterPro" id="IPR050515">
    <property type="entry name" value="Beta-lactam/transpept"/>
</dbReference>
<feature type="domain" description="Penicillin-binding protein transpeptidase" evidence="5">
    <location>
        <begin position="256"/>
        <end position="562"/>
    </location>
</feature>
<dbReference type="Pfam" id="PF00905">
    <property type="entry name" value="Transpeptidase"/>
    <property type="match status" value="1"/>
</dbReference>
<dbReference type="PANTHER" id="PTHR30627:SF24">
    <property type="entry name" value="PENICILLIN-BINDING PROTEIN 4B"/>
    <property type="match status" value="1"/>
</dbReference>
<evidence type="ECO:0000259" key="5">
    <source>
        <dbReference type="Pfam" id="PF00905"/>
    </source>
</evidence>
<evidence type="ECO:0000256" key="3">
    <source>
        <dbReference type="ARBA" id="ARBA00023136"/>
    </source>
</evidence>
<evidence type="ECO:0000256" key="2">
    <source>
        <dbReference type="ARBA" id="ARBA00007171"/>
    </source>
</evidence>
<evidence type="ECO:0000256" key="1">
    <source>
        <dbReference type="ARBA" id="ARBA00004370"/>
    </source>
</evidence>
<evidence type="ECO:0000313" key="7">
    <source>
        <dbReference type="EMBL" id="KXG76771.1"/>
    </source>
</evidence>
<gene>
    <name evidence="7" type="primary">spoVD_1</name>
    <name evidence="7" type="ORF">AN619_07630</name>
</gene>
<dbReference type="GO" id="GO:0005886">
    <property type="term" value="C:plasma membrane"/>
    <property type="evidence" value="ECO:0007669"/>
    <property type="project" value="TreeGrafter"/>
</dbReference>
<dbReference type="InterPro" id="IPR012338">
    <property type="entry name" value="Beta-lactam/transpept-like"/>
</dbReference>
<comment type="caution">
    <text evidence="7">The sequence shown here is derived from an EMBL/GenBank/DDBJ whole genome shotgun (WGS) entry which is preliminary data.</text>
</comment>
<evidence type="ECO:0000256" key="4">
    <source>
        <dbReference type="SAM" id="Phobius"/>
    </source>
</evidence>
<dbReference type="SUPFAM" id="SSF56601">
    <property type="entry name" value="beta-lactamase/transpeptidase-like"/>
    <property type="match status" value="1"/>
</dbReference>
<keyword evidence="8" id="KW-1185">Reference proteome</keyword>
<dbReference type="STRING" id="520762.AN619_07630"/>
<dbReference type="EMBL" id="LOEE01000021">
    <property type="protein sequence ID" value="KXG76771.1"/>
    <property type="molecule type" value="Genomic_DNA"/>
</dbReference>
<organism evidence="7 8">
    <name type="scientific">Thermotalea metallivorans</name>
    <dbReference type="NCBI Taxonomy" id="520762"/>
    <lineage>
        <taxon>Bacteria</taxon>
        <taxon>Bacillati</taxon>
        <taxon>Bacillota</taxon>
        <taxon>Clostridia</taxon>
        <taxon>Peptostreptococcales</taxon>
        <taxon>Thermotaleaceae</taxon>
        <taxon>Thermotalea</taxon>
    </lineage>
</organism>
<feature type="transmembrane region" description="Helical" evidence="4">
    <location>
        <begin position="27"/>
        <end position="47"/>
    </location>
</feature>
<name>A0A140L896_9FIRM</name>
<dbReference type="PANTHER" id="PTHR30627">
    <property type="entry name" value="PEPTIDOGLYCAN D,D-TRANSPEPTIDASE"/>
    <property type="match status" value="1"/>
</dbReference>
<accession>A0A140L896</accession>
<dbReference type="InterPro" id="IPR005311">
    <property type="entry name" value="PBP_dimer"/>
</dbReference>
<dbReference type="PATRIC" id="fig|520762.4.peg.857"/>
<keyword evidence="4" id="KW-1133">Transmembrane helix</keyword>
<evidence type="ECO:0000259" key="6">
    <source>
        <dbReference type="Pfam" id="PF03717"/>
    </source>
</evidence>
<dbReference type="InterPro" id="IPR001460">
    <property type="entry name" value="PCN-bd_Tpept"/>
</dbReference>
<dbReference type="Pfam" id="PF03717">
    <property type="entry name" value="PBP_dimer"/>
    <property type="match status" value="1"/>
</dbReference>
<dbReference type="GO" id="GO:0071555">
    <property type="term" value="P:cell wall organization"/>
    <property type="evidence" value="ECO:0007669"/>
    <property type="project" value="TreeGrafter"/>
</dbReference>
<keyword evidence="3 4" id="KW-0472">Membrane</keyword>
<dbReference type="GO" id="GO:0071972">
    <property type="term" value="F:peptidoglycan L,D-transpeptidase activity"/>
    <property type="evidence" value="ECO:0007669"/>
    <property type="project" value="TreeGrafter"/>
</dbReference>
<keyword evidence="4" id="KW-0812">Transmembrane</keyword>
<dbReference type="InterPro" id="IPR036138">
    <property type="entry name" value="PBP_dimer_sf"/>
</dbReference>
<comment type="subcellular location">
    <subcellularLocation>
        <location evidence="1">Membrane</location>
    </subcellularLocation>
</comment>
<comment type="similarity">
    <text evidence="2">Belongs to the transpeptidase family.</text>
</comment>
<sequence length="571" mass="64037">MFFLQTRAERKKRELWPELQDHYQKRLMLMGVSFTCILFLLIGRLAYIQLMKGHDYKNRAMRQWFKELPAGINRGKIYDRNMIPLTNRNKSSYLILYPDIFQRSQENLEIISELTKISPYVLKYEVLASHRPIQLEVKNYDINFIKKVFTMRGVYPIDREERYSRNGLASHVIGYINKIDNVGSKGIEKQLDDILTENQSDMLGAIVDAQKRMIPGLGYKTIESNPGKIKKNIVLTIDYRVQRIIEEAFDKYHQKGSVVVLDAQNGDILGMVSRPNYDQNNVAAYLESNNKELYNRAVQMAYPPGSVFKIVVAAAALEYGLVDLKDTFYCKGYEKIDGVVMKCNSYEDGGHGEINLEKAFAVSCNSAFIQLGQQVGGKKVMEMAKNLGFGSPTNIELPEETKGNLPSEDYMKGAGIGNISIGQGTLEATPLQIAKLTSVIANDGVMRDIRLLKKIVDEKGNVLQENFPEKSSRVLSEGTARKIQQMMEKVVKEGTGSKIHLDDFGGAAGKTGSAEAFSEGRPVVHAWFTGYFPLKTPKYIITIIIEGGGGGGKVAAPLFHEIGERIALLEK</sequence>